<evidence type="ECO:0000313" key="2">
    <source>
        <dbReference type="EMBL" id="MBR0552282.1"/>
    </source>
</evidence>
<dbReference type="InterPro" id="IPR027396">
    <property type="entry name" value="DsrEFH-like"/>
</dbReference>
<dbReference type="EMBL" id="JAGRQC010000002">
    <property type="protein sequence ID" value="MBR0552282.1"/>
    <property type="molecule type" value="Genomic_DNA"/>
</dbReference>
<sequence length="178" mass="18737">MALLACAALVTVATPAAAQMSAFHPGPVFKDFGKIATVDPDMPVPKDTVFKVLFDSHQATDPGKLNRTLESAARFINLQVEAGVPEENIHIAVVLHGPAGMDLTNAKFYAAHHDGKTNASADAVAQLIAHGVRIFICGQSATAMEITKADLLPGVKMALSAMTADALLQQEGYTLNPF</sequence>
<evidence type="ECO:0000313" key="3">
    <source>
        <dbReference type="Proteomes" id="UP000676996"/>
    </source>
</evidence>
<reference evidence="2" key="1">
    <citation type="submission" date="2021-04" db="EMBL/GenBank/DDBJ databases">
        <title>Ouciella asimina sp. nov., isolated from the surface seawater in the hydrothermal field of Okinawa Trough.</title>
        <authorList>
            <person name="Shuang W."/>
        </authorList>
    </citation>
    <scope>NUCLEOTIDE SEQUENCE</scope>
    <source>
        <strain evidence="2">LXI357</strain>
    </source>
</reference>
<dbReference type="SUPFAM" id="SSF75169">
    <property type="entry name" value="DsrEFH-like"/>
    <property type="match status" value="1"/>
</dbReference>
<accession>A0A8T4IDZ4</accession>
<proteinExistence type="predicted"/>
<keyword evidence="3" id="KW-1185">Reference proteome</keyword>
<comment type="caution">
    <text evidence="2">The sequence shown here is derived from an EMBL/GenBank/DDBJ whole genome shotgun (WGS) entry which is preliminary data.</text>
</comment>
<feature type="chain" id="PRO_5035787055" evidence="1">
    <location>
        <begin position="19"/>
        <end position="178"/>
    </location>
</feature>
<evidence type="ECO:0000256" key="1">
    <source>
        <dbReference type="SAM" id="SignalP"/>
    </source>
</evidence>
<keyword evidence="1" id="KW-0732">Signal</keyword>
<dbReference type="Pfam" id="PF02635">
    <property type="entry name" value="DsrE"/>
    <property type="match status" value="1"/>
</dbReference>
<dbReference type="InterPro" id="IPR003787">
    <property type="entry name" value="Sulphur_relay_DsrE/F-like"/>
</dbReference>
<protein>
    <submittedName>
        <fullName evidence="2">DsrE family protein</fullName>
    </submittedName>
</protein>
<feature type="signal peptide" evidence="1">
    <location>
        <begin position="1"/>
        <end position="18"/>
    </location>
</feature>
<dbReference type="AlphaFoldDB" id="A0A8T4IDZ4"/>
<name>A0A8T4IDZ4_9SPHN</name>
<dbReference type="PANTHER" id="PTHR37691">
    <property type="entry name" value="BLR3518 PROTEIN"/>
    <property type="match status" value="1"/>
</dbReference>
<dbReference type="PANTHER" id="PTHR37691:SF1">
    <property type="entry name" value="BLR3518 PROTEIN"/>
    <property type="match status" value="1"/>
</dbReference>
<gene>
    <name evidence="2" type="ORF">J7S20_07180</name>
</gene>
<dbReference type="Proteomes" id="UP000676996">
    <property type="component" value="Unassembled WGS sequence"/>
</dbReference>
<dbReference type="Gene3D" id="3.40.1260.10">
    <property type="entry name" value="DsrEFH-like"/>
    <property type="match status" value="1"/>
</dbReference>
<organism evidence="2 3">
    <name type="scientific">Stakelama marina</name>
    <dbReference type="NCBI Taxonomy" id="2826939"/>
    <lineage>
        <taxon>Bacteria</taxon>
        <taxon>Pseudomonadati</taxon>
        <taxon>Pseudomonadota</taxon>
        <taxon>Alphaproteobacteria</taxon>
        <taxon>Sphingomonadales</taxon>
        <taxon>Sphingomonadaceae</taxon>
        <taxon>Stakelama</taxon>
    </lineage>
</organism>